<evidence type="ECO:0000259" key="5">
    <source>
        <dbReference type="Pfam" id="PF04112"/>
    </source>
</evidence>
<dbReference type="PANTHER" id="PTHR21373">
    <property type="entry name" value="GLUCOSE REPRESSIBLE PROTEIN MAK10"/>
    <property type="match status" value="1"/>
</dbReference>
<protein>
    <submittedName>
        <fullName evidence="7">Related to N-alpha-acetyltransferase, 35 NatC auxiliary subunit</fullName>
    </submittedName>
</protein>
<dbReference type="PANTHER" id="PTHR21373:SF0">
    <property type="entry name" value="N-ALPHA-ACETYLTRANSFERASE 35, NATC AUXILIARY SUBUNIT"/>
    <property type="match status" value="1"/>
</dbReference>
<feature type="coiled-coil region" evidence="4">
    <location>
        <begin position="511"/>
        <end position="538"/>
    </location>
</feature>
<proteinExistence type="inferred from homology"/>
<reference evidence="8" key="1">
    <citation type="submission" date="2018-06" db="EMBL/GenBank/DDBJ databases">
        <authorList>
            <person name="Guldener U."/>
        </authorList>
    </citation>
    <scope>NUCLEOTIDE SEQUENCE [LARGE SCALE GENOMIC DNA]</scope>
    <source>
        <strain evidence="8">UTAD17</strain>
    </source>
</reference>
<dbReference type="Pfam" id="PF25789">
    <property type="entry name" value="TPR_NAA35"/>
    <property type="match status" value="1"/>
</dbReference>
<dbReference type="Proteomes" id="UP000262825">
    <property type="component" value="Unassembled WGS sequence"/>
</dbReference>
<dbReference type="GO" id="GO:0016740">
    <property type="term" value="F:transferase activity"/>
    <property type="evidence" value="ECO:0007669"/>
    <property type="project" value="UniProtKB-KW"/>
</dbReference>
<evidence type="ECO:0000313" key="7">
    <source>
        <dbReference type="EMBL" id="SSD58714.1"/>
    </source>
</evidence>
<gene>
    <name evidence="7" type="ORF">SCODWIG_00475</name>
</gene>
<dbReference type="AlphaFoldDB" id="A0A376B2K1"/>
<accession>A0A376B2K1</accession>
<feature type="domain" description="NAA35-like N-terminal" evidence="5">
    <location>
        <begin position="47"/>
        <end position="203"/>
    </location>
</feature>
<dbReference type="Pfam" id="PF04112">
    <property type="entry name" value="Mak10"/>
    <property type="match status" value="1"/>
</dbReference>
<dbReference type="GO" id="GO:0031417">
    <property type="term" value="C:NatC complex"/>
    <property type="evidence" value="ECO:0007669"/>
    <property type="project" value="InterPro"/>
</dbReference>
<evidence type="ECO:0000256" key="1">
    <source>
        <dbReference type="ARBA" id="ARBA00004496"/>
    </source>
</evidence>
<name>A0A376B2K1_9ASCO</name>
<feature type="domain" description="NAA35-like TPR repeats" evidence="6">
    <location>
        <begin position="324"/>
        <end position="629"/>
    </location>
</feature>
<keyword evidence="8" id="KW-1185">Reference proteome</keyword>
<comment type="similarity">
    <text evidence="2">Belongs to the MAK10 family.</text>
</comment>
<keyword evidence="7" id="KW-0808">Transferase</keyword>
<evidence type="ECO:0000259" key="6">
    <source>
        <dbReference type="Pfam" id="PF25789"/>
    </source>
</evidence>
<evidence type="ECO:0000313" key="8">
    <source>
        <dbReference type="Proteomes" id="UP000262825"/>
    </source>
</evidence>
<comment type="subcellular location">
    <subcellularLocation>
        <location evidence="1">Cytoplasm</location>
    </subcellularLocation>
</comment>
<dbReference type="InterPro" id="IPR057982">
    <property type="entry name" value="TPR_NAA35"/>
</dbReference>
<organism evidence="7 8">
    <name type="scientific">Saccharomycodes ludwigii</name>
    <dbReference type="NCBI Taxonomy" id="36035"/>
    <lineage>
        <taxon>Eukaryota</taxon>
        <taxon>Fungi</taxon>
        <taxon>Dikarya</taxon>
        <taxon>Ascomycota</taxon>
        <taxon>Saccharomycotina</taxon>
        <taxon>Saccharomycetes</taxon>
        <taxon>Saccharomycodales</taxon>
        <taxon>Saccharomycodaceae</taxon>
        <taxon>Saccharomycodes</taxon>
    </lineage>
</organism>
<dbReference type="EMBL" id="UFAJ01000039">
    <property type="protein sequence ID" value="SSD58714.1"/>
    <property type="molecule type" value="Genomic_DNA"/>
</dbReference>
<evidence type="ECO:0000256" key="2">
    <source>
        <dbReference type="ARBA" id="ARBA00006289"/>
    </source>
</evidence>
<keyword evidence="3" id="KW-0963">Cytoplasm</keyword>
<evidence type="ECO:0000256" key="3">
    <source>
        <dbReference type="ARBA" id="ARBA00022490"/>
    </source>
</evidence>
<evidence type="ECO:0000256" key="4">
    <source>
        <dbReference type="SAM" id="Coils"/>
    </source>
</evidence>
<sequence>MNNEKSGESLNLNDSFQKLTLSSDNIEESYADITQLLKDLSSKLEPKTIVKSPLFDLFQGTHALEINNAKLDTGLIENSEEELLFDTSKIPTGENELQIVTSILDKLFKLLVVWLDESQSLSSTILSCRYVETILIYYSKHLTILPSFNTGSENFDFILKSGVCGILYFVKFICFLTSQGVLLEEEDINTHSLDINIFQNMDSPDEIIHLLNISIEKLSIAKNYELILLLKIILGLTKIEKIFFPSSPKAQTEGLVVLDSIEEDCRNIIRLNPHHEVPKGSFSNLIQKNLNNFATPRDVASTEGDCYQNIVKMVQDVKVILKLDTAKNSMEIERFAEYFNLLEQKHPLARAIFPLYLMRSDQSILGNKTFFEFLFEQMKEIIPIVHDEKIEQLLQDRHADCENLCCVLFEWYQNNSLNKCRIRQGFSKQMLLWDSAQANLQDLDASDNNADFYPNINSWIYLKKLKTMIDFQLKGFELELYKTWESFSIFWSCYCLLRHKEILLTSILDYISKETSHIKNINKKAKKLQGERREKMKKQYKLMVNTVMPELIKTGKNIQFELMNNNICKKLCLVELIQFGILKSYNKVDNKLSSSMAWNDPELLHNLRFKSFQSIGIPELPSFKEYNQALEELLIPESLLDVKLVQTVDFIDKELLEVKHGIEQILKSIGTSRKGKNSDDLFKTNLNLVLEESFVWYTSLLNSVSELKINAHGFIKNLSANSKKDKSECRVELVIPDKCNPMFPILKLYSGNNSNSMRVN</sequence>
<dbReference type="InterPro" id="IPR057983">
    <property type="entry name" value="NAA35-like_N"/>
</dbReference>
<keyword evidence="4" id="KW-0175">Coiled coil</keyword>
<dbReference type="InterPro" id="IPR007244">
    <property type="entry name" value="Naa35_N"/>
</dbReference>
<dbReference type="VEuPathDB" id="FungiDB:SCODWIG_00475"/>